<reference evidence="2" key="2">
    <citation type="submission" date="2025-09" db="UniProtKB">
        <authorList>
            <consortium name="Ensembl"/>
        </authorList>
    </citation>
    <scope>IDENTIFICATION</scope>
</reference>
<protein>
    <submittedName>
        <fullName evidence="2">Parkin coregulated like</fullName>
    </submittedName>
</protein>
<dbReference type="PANTHER" id="PTHR21207:SF1">
    <property type="entry name" value="PACRG-LIKE PROTEIN"/>
    <property type="match status" value="1"/>
</dbReference>
<dbReference type="Gene3D" id="1.25.10.10">
    <property type="entry name" value="Leucine-rich Repeat Variant"/>
    <property type="match status" value="1"/>
</dbReference>
<proteinExistence type="predicted"/>
<dbReference type="PANTHER" id="PTHR21207">
    <property type="entry name" value="PARKIN COREGULATED GENE PROTEIN PARK2 COREGULATED"/>
    <property type="match status" value="1"/>
</dbReference>
<evidence type="ECO:0000313" key="2">
    <source>
        <dbReference type="Ensembl" id="ENSPKIP00000019299.1"/>
    </source>
</evidence>
<dbReference type="STRING" id="1676925.ENSPKIP00000019299"/>
<dbReference type="Pfam" id="PF10274">
    <property type="entry name" value="ParcG"/>
    <property type="match status" value="1"/>
</dbReference>
<evidence type="ECO:0000313" key="3">
    <source>
        <dbReference type="Proteomes" id="UP000261540"/>
    </source>
</evidence>
<keyword evidence="3" id="KW-1185">Reference proteome</keyword>
<dbReference type="InterPro" id="IPR011989">
    <property type="entry name" value="ARM-like"/>
</dbReference>
<dbReference type="Ensembl" id="ENSPKIT00000036146.1">
    <property type="protein sequence ID" value="ENSPKIP00000019299.1"/>
    <property type="gene ID" value="ENSPKIG00000004516.1"/>
</dbReference>
<reference evidence="2" key="1">
    <citation type="submission" date="2025-08" db="UniProtKB">
        <authorList>
            <consortium name="Ensembl"/>
        </authorList>
    </citation>
    <scope>IDENTIFICATION</scope>
</reference>
<accession>A0A3B3RLD8</accession>
<feature type="region of interest" description="Disordered" evidence="1">
    <location>
        <begin position="39"/>
        <end position="60"/>
    </location>
</feature>
<dbReference type="AlphaFoldDB" id="A0A3B3RLD8"/>
<name>A0A3B3RLD8_9TELE</name>
<dbReference type="InterPro" id="IPR019399">
    <property type="entry name" value="Parkin_co-regulated_protein"/>
</dbReference>
<dbReference type="GeneTree" id="ENSGT00940000159756"/>
<evidence type="ECO:0000256" key="1">
    <source>
        <dbReference type="SAM" id="MobiDB-lite"/>
    </source>
</evidence>
<sequence length="231" mass="25794">IKSCRCFTAFACFPKPISTPRGHGVARCPLCPGGKLRCSATPKQDQRPADPEHSRPLQQPTKGAVAVCRCLRQRRLVHGSVKHKLHWETPPESIAFDPLLVILAEGLRETKYPYTFVSREGFRELLLVEGASEKIRPLLPKVVPALRAALAHEDTEVFERGLDGLLQLSGMARCDLNGHLKHVLACISKKFMQKKHREKVTLALQTLERNGGKESLPIIKSKVPTYSSVYF</sequence>
<organism evidence="2 3">
    <name type="scientific">Paramormyrops kingsleyae</name>
    <dbReference type="NCBI Taxonomy" id="1676925"/>
    <lineage>
        <taxon>Eukaryota</taxon>
        <taxon>Metazoa</taxon>
        <taxon>Chordata</taxon>
        <taxon>Craniata</taxon>
        <taxon>Vertebrata</taxon>
        <taxon>Euteleostomi</taxon>
        <taxon>Actinopterygii</taxon>
        <taxon>Neopterygii</taxon>
        <taxon>Teleostei</taxon>
        <taxon>Osteoglossocephala</taxon>
        <taxon>Osteoglossomorpha</taxon>
        <taxon>Osteoglossiformes</taxon>
        <taxon>Mormyridae</taxon>
        <taxon>Paramormyrops</taxon>
    </lineage>
</organism>
<feature type="compositionally biased region" description="Basic and acidic residues" evidence="1">
    <location>
        <begin position="44"/>
        <end position="55"/>
    </location>
</feature>
<dbReference type="Proteomes" id="UP000261540">
    <property type="component" value="Unplaced"/>
</dbReference>